<keyword evidence="2" id="KW-1185">Reference proteome</keyword>
<accession>A0A8C4S7F7</accession>
<protein>
    <recommendedName>
        <fullName evidence="3">Nuclease HARBI1</fullName>
    </recommendedName>
</protein>
<organism evidence="1 2">
    <name type="scientific">Erpetoichthys calabaricus</name>
    <name type="common">Rope fish</name>
    <name type="synonym">Calamoichthys calabaricus</name>
    <dbReference type="NCBI Taxonomy" id="27687"/>
    <lineage>
        <taxon>Eukaryota</taxon>
        <taxon>Metazoa</taxon>
        <taxon>Chordata</taxon>
        <taxon>Craniata</taxon>
        <taxon>Vertebrata</taxon>
        <taxon>Euteleostomi</taxon>
        <taxon>Actinopterygii</taxon>
        <taxon>Polypteriformes</taxon>
        <taxon>Polypteridae</taxon>
        <taxon>Erpetoichthys</taxon>
    </lineage>
</organism>
<proteinExistence type="predicted"/>
<reference evidence="1" key="2">
    <citation type="submission" date="2025-08" db="UniProtKB">
        <authorList>
            <consortium name="Ensembl"/>
        </authorList>
    </citation>
    <scope>IDENTIFICATION</scope>
</reference>
<dbReference type="Proteomes" id="UP000694620">
    <property type="component" value="Chromosome 2"/>
</dbReference>
<dbReference type="Ensembl" id="ENSECRT00000010612.1">
    <property type="protein sequence ID" value="ENSECRP00000010437.1"/>
    <property type="gene ID" value="ENSECRG00000006946.1"/>
</dbReference>
<reference evidence="1" key="3">
    <citation type="submission" date="2025-09" db="UniProtKB">
        <authorList>
            <consortium name="Ensembl"/>
        </authorList>
    </citation>
    <scope>IDENTIFICATION</scope>
</reference>
<sequence length="258" mass="28720">MASLFMNEQPIDIGVQIMRKEFHIERVLRDQQDPLLLPEEILFERCYLLGPCIRSQTRRSRALTATQTVCIALSFFASGNAENLSKSAACQAIRKVCLALKNFLRVFIVFPGHLCVQTIKEVFHAIAGFPNVIGALDCIQTQIKAPSGTNEGDYMKCAIHSLMICATSLSDHVSSIGHLTQFLMTSFSKPNPVCNIIVAYSILYNIATIRKERGPELVVQPDDDLEPLHLDQPSGKAARDMFITQKLFTSFQATSGRE</sequence>
<evidence type="ECO:0000313" key="1">
    <source>
        <dbReference type="Ensembl" id="ENSECRP00000010437.1"/>
    </source>
</evidence>
<dbReference type="AlphaFoldDB" id="A0A8C4S7F7"/>
<evidence type="ECO:0008006" key="3">
    <source>
        <dbReference type="Google" id="ProtNLM"/>
    </source>
</evidence>
<reference evidence="1" key="1">
    <citation type="submission" date="2021-06" db="EMBL/GenBank/DDBJ databases">
        <authorList>
            <consortium name="Wellcome Sanger Institute Data Sharing"/>
        </authorList>
    </citation>
    <scope>NUCLEOTIDE SEQUENCE [LARGE SCALE GENOMIC DNA]</scope>
</reference>
<dbReference type="GeneTree" id="ENSGT00940000154348"/>
<name>A0A8C4S7F7_ERPCA</name>
<evidence type="ECO:0000313" key="2">
    <source>
        <dbReference type="Proteomes" id="UP000694620"/>
    </source>
</evidence>